<gene>
    <name evidence="4" type="ORF">GCM10010140_56050</name>
</gene>
<dbReference type="PROSITE" id="PS50043">
    <property type="entry name" value="HTH_LUXR_2"/>
    <property type="match status" value="1"/>
</dbReference>
<dbReference type="SMART" id="SM00421">
    <property type="entry name" value="HTH_LUXR"/>
    <property type="match status" value="1"/>
</dbReference>
<protein>
    <submittedName>
        <fullName evidence="4">LuxR family transcriptional regulator</fullName>
    </submittedName>
</protein>
<feature type="domain" description="HTH luxR-type" evidence="3">
    <location>
        <begin position="858"/>
        <end position="925"/>
    </location>
</feature>
<dbReference type="CDD" id="cd06170">
    <property type="entry name" value="LuxR_C_like"/>
    <property type="match status" value="1"/>
</dbReference>
<comment type="caution">
    <text evidence="4">The sequence shown here is derived from an EMBL/GenBank/DDBJ whole genome shotgun (WGS) entry which is preliminary data.</text>
</comment>
<dbReference type="Proteomes" id="UP000611554">
    <property type="component" value="Unassembled WGS sequence"/>
</dbReference>
<dbReference type="PRINTS" id="PR00038">
    <property type="entry name" value="HTHLUXR"/>
</dbReference>
<organism evidence="4 5">
    <name type="scientific">Streptosporangium pseudovulgare</name>
    <dbReference type="NCBI Taxonomy" id="35765"/>
    <lineage>
        <taxon>Bacteria</taxon>
        <taxon>Bacillati</taxon>
        <taxon>Actinomycetota</taxon>
        <taxon>Actinomycetes</taxon>
        <taxon>Streptosporangiales</taxon>
        <taxon>Streptosporangiaceae</taxon>
        <taxon>Streptosporangium</taxon>
    </lineage>
</organism>
<sequence>MKLVEREEELACLQALLDSAVLGRGKVALVGGAVATGKSALLHVFAEQAIERGALAVTATGSRMERDLPLGVLGQLIQDAPLVPEERDRALALLSEGARTVLAAEPEDTGGRQIDAQTVHVLCTVLLELSERYPLMIIVDDVHHADRASLLCLAYLARRVRLARIVMVFGHADHGRWADGFFQTELVRQPHCRRIQLTRLSRAGVAALVEEEAGRETADRLADEWYALSGGNPLLAGALADDYRQLARSAADEPPDGVTAGDHYGQAVLSCLQRGHEQTMRVARGLAILGEPESLDRLLGLPGPDVGRELHSLSAAGLLTLGRFRHDAVREAVLAGTDAQERADLHRRAAELGYDLGSSPAVIAGHLLRAGRVEAPWVVPILEEAARSALRTGRVEAAVDYLRMAWRECADETQRAKIMTMLVRAEWRINPAAPTGHLAELAEAMNRGSLRGVDAVVLARALLWYGRFDDARDVLEQLNRPGAAADPETAAELVVSQLWLRATHPPFLDRLRHLAGDQGLATMVSVSVSRRLESALALAEVLTRGPREEDMDAVERILEDSRLDEMTLDTVENSLLALTYAGRCERVAPWCDLFSVEASSRQAPSRQARLAAIRAEIAVRQGDMPAAEHHARLALDIIPVSSWGVAIGGPLSSLILALTAMGKYDAVREHLDRPVPEAMFQTRYGLHYLHARGRHSLATDYFALALRDFQRCGDLMAAWNLDTPGLIPWRADAAEACLRMGQAEEARQLVQAQLDLCGPGATRGRGAALRLLAAASELRRRPPLLRQATEYLQAAGDRYELARALFDLVEVYEALGEHRRAKTIAGRARAVAMECHAQPLAGTLSRADDPGSPPAVPAGDMIGMLSDAERRVAALAAAGYTNREIAAKLYITISTVEQHLTRTYRKLNISRRADLPLVLEFGDQLVV</sequence>
<dbReference type="Gene3D" id="1.10.10.10">
    <property type="entry name" value="Winged helix-like DNA-binding domain superfamily/Winged helix DNA-binding domain"/>
    <property type="match status" value="1"/>
</dbReference>
<accession>A0ABQ2RBM5</accession>
<dbReference type="Gene3D" id="1.25.40.10">
    <property type="entry name" value="Tetratricopeptide repeat domain"/>
    <property type="match status" value="1"/>
</dbReference>
<dbReference type="InterPro" id="IPR000792">
    <property type="entry name" value="Tscrpt_reg_LuxR_C"/>
</dbReference>
<keyword evidence="2" id="KW-0067">ATP-binding</keyword>
<dbReference type="InterPro" id="IPR011990">
    <property type="entry name" value="TPR-like_helical_dom_sf"/>
</dbReference>
<keyword evidence="5" id="KW-1185">Reference proteome</keyword>
<evidence type="ECO:0000256" key="1">
    <source>
        <dbReference type="ARBA" id="ARBA00022741"/>
    </source>
</evidence>
<evidence type="ECO:0000313" key="5">
    <source>
        <dbReference type="Proteomes" id="UP000611554"/>
    </source>
</evidence>
<keyword evidence="1" id="KW-0547">Nucleotide-binding</keyword>
<evidence type="ECO:0000313" key="4">
    <source>
        <dbReference type="EMBL" id="GGQ18408.1"/>
    </source>
</evidence>
<dbReference type="InterPro" id="IPR036388">
    <property type="entry name" value="WH-like_DNA-bd_sf"/>
</dbReference>
<dbReference type="PANTHER" id="PTHR16305:SF35">
    <property type="entry name" value="TRANSCRIPTIONAL ACTIVATOR DOMAIN"/>
    <property type="match status" value="1"/>
</dbReference>
<dbReference type="Pfam" id="PF00196">
    <property type="entry name" value="GerE"/>
    <property type="match status" value="1"/>
</dbReference>
<dbReference type="EMBL" id="BMQJ01000015">
    <property type="protein sequence ID" value="GGQ18408.1"/>
    <property type="molecule type" value="Genomic_DNA"/>
</dbReference>
<dbReference type="PROSITE" id="PS00622">
    <property type="entry name" value="HTH_LUXR_1"/>
    <property type="match status" value="1"/>
</dbReference>
<name>A0ABQ2RBM5_9ACTN</name>
<dbReference type="InterPro" id="IPR016032">
    <property type="entry name" value="Sig_transdc_resp-reg_C-effctor"/>
</dbReference>
<dbReference type="InterPro" id="IPR041664">
    <property type="entry name" value="AAA_16"/>
</dbReference>
<evidence type="ECO:0000259" key="3">
    <source>
        <dbReference type="PROSITE" id="PS50043"/>
    </source>
</evidence>
<dbReference type="Pfam" id="PF13191">
    <property type="entry name" value="AAA_16"/>
    <property type="match status" value="1"/>
</dbReference>
<dbReference type="SUPFAM" id="SSF46894">
    <property type="entry name" value="C-terminal effector domain of the bipartite response regulators"/>
    <property type="match status" value="1"/>
</dbReference>
<proteinExistence type="predicted"/>
<dbReference type="RefSeq" id="WP_189249436.1">
    <property type="nucleotide sequence ID" value="NZ_BMQJ01000015.1"/>
</dbReference>
<dbReference type="PANTHER" id="PTHR16305">
    <property type="entry name" value="TESTICULAR SOLUBLE ADENYLYL CYCLASE"/>
    <property type="match status" value="1"/>
</dbReference>
<evidence type="ECO:0000256" key="2">
    <source>
        <dbReference type="ARBA" id="ARBA00022840"/>
    </source>
</evidence>
<reference evidence="5" key="1">
    <citation type="journal article" date="2019" name="Int. J. Syst. Evol. Microbiol.">
        <title>The Global Catalogue of Microorganisms (GCM) 10K type strain sequencing project: providing services to taxonomists for standard genome sequencing and annotation.</title>
        <authorList>
            <consortium name="The Broad Institute Genomics Platform"/>
            <consortium name="The Broad Institute Genome Sequencing Center for Infectious Disease"/>
            <person name="Wu L."/>
            <person name="Ma J."/>
        </authorList>
    </citation>
    <scope>NUCLEOTIDE SEQUENCE [LARGE SCALE GENOMIC DNA]</scope>
    <source>
        <strain evidence="5">JCM 3115</strain>
    </source>
</reference>